<dbReference type="eggNOG" id="COG0179">
    <property type="taxonomic scope" value="Bacteria"/>
</dbReference>
<dbReference type="HOGENOM" id="CLU_028458_5_1_5"/>
<evidence type="ECO:0000313" key="4">
    <source>
        <dbReference type="Proteomes" id="UP000002745"/>
    </source>
</evidence>
<reference evidence="4" key="1">
    <citation type="journal article" date="2011" name="J. Bacteriol.">
        <title>Genome sequences of eight morphologically diverse alphaproteobacteria.</title>
        <authorList>
            <consortium name="US DOE Joint Genome Institute"/>
            <person name="Brown P.J."/>
            <person name="Kysela D.T."/>
            <person name="Buechlein A."/>
            <person name="Hemmerich C."/>
            <person name="Brun Y.V."/>
        </authorList>
    </citation>
    <scope>NUCLEOTIDE SEQUENCE [LARGE SCALE GENOMIC DNA]</scope>
    <source>
        <strain evidence="4">ATCC 49814 / DSM 5838 / IFAM 1418</strain>
    </source>
</reference>
<keyword evidence="4" id="KW-1185">Reference proteome</keyword>
<name>C6XPP9_HIRBI</name>
<keyword evidence="3" id="KW-0378">Hydrolase</keyword>
<proteinExistence type="predicted"/>
<dbReference type="PANTHER" id="PTHR11820:SF90">
    <property type="entry name" value="FLUTATHIONE S-TRANSFERASE"/>
    <property type="match status" value="1"/>
</dbReference>
<dbReference type="AlphaFoldDB" id="C6XPP9"/>
<evidence type="ECO:0000259" key="2">
    <source>
        <dbReference type="Pfam" id="PF01557"/>
    </source>
</evidence>
<sequence>MSNVFEPKKTTLTETTSGETYPVSRIFCIGRNYAAHAREMGRDPDRELPFFFTKWAETIVPSGATIMYPPCTENFHYEAELVIAVGKAGRNIPVDSARDYIYGYATGLDMTRRDLQLEAREKGRPWDTGKNVEESSPIGLLHKASDVHDMSKGSIKLTVNGEVKQDGDLAELIWDVEEVVAYISKFYRLEPGDLIYTGTPAGVGPVVTGDEISVTIDGLTACTVKVGETPVD</sequence>
<dbReference type="Gene3D" id="3.90.850.10">
    <property type="entry name" value="Fumarylacetoacetase-like, C-terminal domain"/>
    <property type="match status" value="1"/>
</dbReference>
<dbReference type="STRING" id="582402.Hbal_2639"/>
<dbReference type="KEGG" id="hba:Hbal_2639"/>
<evidence type="ECO:0000313" key="3">
    <source>
        <dbReference type="EMBL" id="ACT60314.1"/>
    </source>
</evidence>
<dbReference type="Proteomes" id="UP000002745">
    <property type="component" value="Chromosome"/>
</dbReference>
<dbReference type="OrthoDB" id="5197601at2"/>
<protein>
    <submittedName>
        <fullName evidence="3">Fumarylacetoacetate (FAA) hydrolase</fullName>
    </submittedName>
</protein>
<accession>C6XPP9</accession>
<dbReference type="InterPro" id="IPR011234">
    <property type="entry name" value="Fumarylacetoacetase-like_C"/>
</dbReference>
<dbReference type="PANTHER" id="PTHR11820">
    <property type="entry name" value="ACYLPYRUVASE"/>
    <property type="match status" value="1"/>
</dbReference>
<keyword evidence="1" id="KW-0479">Metal-binding</keyword>
<feature type="domain" description="Fumarylacetoacetase-like C-terminal" evidence="2">
    <location>
        <begin position="26"/>
        <end position="226"/>
    </location>
</feature>
<dbReference type="Pfam" id="PF01557">
    <property type="entry name" value="FAA_hydrolase"/>
    <property type="match status" value="1"/>
</dbReference>
<dbReference type="GO" id="GO:0046872">
    <property type="term" value="F:metal ion binding"/>
    <property type="evidence" value="ECO:0007669"/>
    <property type="project" value="UniProtKB-KW"/>
</dbReference>
<dbReference type="SUPFAM" id="SSF56529">
    <property type="entry name" value="FAH"/>
    <property type="match status" value="1"/>
</dbReference>
<evidence type="ECO:0000256" key="1">
    <source>
        <dbReference type="ARBA" id="ARBA00022723"/>
    </source>
</evidence>
<dbReference type="RefSeq" id="WP_015828464.1">
    <property type="nucleotide sequence ID" value="NC_012982.1"/>
</dbReference>
<organism evidence="3 4">
    <name type="scientific">Hirschia baltica (strain ATCC 49814 / DSM 5838 / IFAM 1418)</name>
    <dbReference type="NCBI Taxonomy" id="582402"/>
    <lineage>
        <taxon>Bacteria</taxon>
        <taxon>Pseudomonadati</taxon>
        <taxon>Pseudomonadota</taxon>
        <taxon>Alphaproteobacteria</taxon>
        <taxon>Hyphomonadales</taxon>
        <taxon>Hyphomonadaceae</taxon>
        <taxon>Hirschia</taxon>
    </lineage>
</organism>
<gene>
    <name evidence="3" type="ordered locus">Hbal_2639</name>
</gene>
<dbReference type="EMBL" id="CP001678">
    <property type="protein sequence ID" value="ACT60314.1"/>
    <property type="molecule type" value="Genomic_DNA"/>
</dbReference>
<dbReference type="InterPro" id="IPR036663">
    <property type="entry name" value="Fumarylacetoacetase_C_sf"/>
</dbReference>
<dbReference type="GO" id="GO:0018773">
    <property type="term" value="F:acetylpyruvate hydrolase activity"/>
    <property type="evidence" value="ECO:0007669"/>
    <property type="project" value="TreeGrafter"/>
</dbReference>